<dbReference type="InterPro" id="IPR029278">
    <property type="entry name" value="Imm26"/>
</dbReference>
<dbReference type="AlphaFoldDB" id="A0A0D5YH52"/>
<evidence type="ECO:0000313" key="5">
    <source>
        <dbReference type="Proteomes" id="UP000032746"/>
    </source>
</evidence>
<dbReference type="EMBL" id="RFDI01000344">
    <property type="protein sequence ID" value="RSR59549.1"/>
    <property type="molecule type" value="Genomic_DNA"/>
</dbReference>
<reference evidence="2 8" key="4">
    <citation type="submission" date="2019-10" db="EMBL/GenBank/DDBJ databases">
        <title>Genetic environment of the oxa23 gene and comparative analysis of carbapenem resistant Acinetobacter baumannii isolates belonging to global clone 1, lineage 2 recovered in a burns hospital outbreak in 2012-2013.</title>
        <authorList>
            <person name="Douraghi M."/>
            <person name="Aris P."/>
            <person name="Kenyon J."/>
            <person name="Hamidian M."/>
        </authorList>
    </citation>
    <scope>NUCLEOTIDE SEQUENCE [LARGE SCALE GENOMIC DNA]</scope>
    <source>
        <strain evidence="2 8">ABS103</strain>
    </source>
</reference>
<dbReference type="PATRIC" id="fig|470.1314.peg.454"/>
<reference evidence="4 6" key="3">
    <citation type="submission" date="2018-10" db="EMBL/GenBank/DDBJ databases">
        <title>GWAS and RNA-Seq identify cryptic mechanisms of antimicrobial resistance in Acinetobacter baumannii.</title>
        <authorList>
            <person name="Sahl J.W."/>
        </authorList>
    </citation>
    <scope>NUCLEOTIDE SEQUENCE [LARGE SCALE GENOMIC DNA]</scope>
    <source>
        <strain evidence="4 6">TG28175</strain>
    </source>
</reference>
<dbReference type="Proteomes" id="UP000461234">
    <property type="component" value="Unassembled WGS sequence"/>
</dbReference>
<organism evidence="1 5">
    <name type="scientific">Acinetobacter baumannii</name>
    <dbReference type="NCBI Taxonomy" id="470"/>
    <lineage>
        <taxon>Bacteria</taxon>
        <taxon>Pseudomonadati</taxon>
        <taxon>Pseudomonadota</taxon>
        <taxon>Gammaproteobacteria</taxon>
        <taxon>Moraxellales</taxon>
        <taxon>Moraxellaceae</taxon>
        <taxon>Acinetobacter</taxon>
        <taxon>Acinetobacter calcoaceticus/baumannii complex</taxon>
    </lineage>
</organism>
<sequence length="160" mass="18682">MKRIHTKIGDVFVVKLENGRKKYFQLVVFDLTQLNSDVIRVFKTSYSEDNNCNLSEIINDEVDFYAHCVTKWGIQLGFWEKVGKSLEVGNNDVLFRSSSDDPKTKISDNWWIWKVNEQQQYVGKLEGENRLAEIGSIIPPDSIVYRINTGKYDFVYPEFE</sequence>
<evidence type="ECO:0000313" key="2">
    <source>
        <dbReference type="EMBL" id="MQR48228.1"/>
    </source>
</evidence>
<proteinExistence type="predicted"/>
<evidence type="ECO:0000313" key="1">
    <source>
        <dbReference type="EMBL" id="AKA31233.1"/>
    </source>
</evidence>
<dbReference type="EMBL" id="WIOC01000002">
    <property type="protein sequence ID" value="MQR48228.1"/>
    <property type="molecule type" value="Genomic_DNA"/>
</dbReference>
<reference evidence="3 7" key="5">
    <citation type="submission" date="2019-11" db="EMBL/GenBank/DDBJ databases">
        <title>Multidrug-resistant Acinetobacter baumannii moving toward extensively drug-resistant over fifteen years in South of Brazil.</title>
        <authorList>
            <person name="Fedrigo N.H."/>
            <person name="Cerdeira L."/>
            <person name="Fuga B."/>
            <person name="Marini P.V.B."/>
            <person name="Shinohara D.R."/>
            <person name="Carrara-Marroni F.E."/>
            <person name="Lincopan N."/>
            <person name="Tognim M.C.B."/>
        </authorList>
    </citation>
    <scope>NUCLEOTIDE SEQUENCE [LARGE SCALE GENOMIC DNA]</scope>
    <source>
        <strain evidence="3 7">Ac576</strain>
    </source>
</reference>
<accession>A0A0D5YH52</accession>
<dbReference type="EMBL" id="WPIP01000030">
    <property type="protein sequence ID" value="MVM91072.1"/>
    <property type="molecule type" value="Genomic_DNA"/>
</dbReference>
<evidence type="ECO:0000313" key="6">
    <source>
        <dbReference type="Proteomes" id="UP000280073"/>
    </source>
</evidence>
<gene>
    <name evidence="1" type="ORF">ABUW_1493</name>
    <name evidence="4" type="ORF">EA686_08110</name>
    <name evidence="2" type="ORF">F2P40_02615</name>
    <name evidence="3" type="ORF">GNY86_06020</name>
</gene>
<dbReference type="RefSeq" id="WP_000821199.1">
    <property type="nucleotide sequence ID" value="NZ_AP031576.1"/>
</dbReference>
<dbReference type="EMBL" id="CP008706">
    <property type="protein sequence ID" value="AKA31233.1"/>
    <property type="molecule type" value="Genomic_DNA"/>
</dbReference>
<dbReference type="Proteomes" id="UP000032746">
    <property type="component" value="Chromosome"/>
</dbReference>
<name>A0A0D5YH52_ACIBA</name>
<dbReference type="Proteomes" id="UP000439424">
    <property type="component" value="Unassembled WGS sequence"/>
</dbReference>
<dbReference type="Proteomes" id="UP000280073">
    <property type="component" value="Unassembled WGS sequence"/>
</dbReference>
<reference evidence="5" key="2">
    <citation type="submission" date="2015-03" db="EMBL/GenBank/DDBJ databases">
        <authorList>
            <person name="Gallagher L.A."/>
            <person name="Hayden H.S."/>
            <person name="Weiss E.J."/>
            <person name="Hager K.R."/>
            <person name="Ramage E."/>
            <person name="Radey M.R."/>
            <person name="Bydalek R."/>
            <person name="Manoil C."/>
            <person name="Miller S.I."/>
            <person name="Brittnacher M.J."/>
        </authorList>
    </citation>
    <scope>NUCLEOTIDE SEQUENCE [LARGE SCALE GENOMIC DNA]</scope>
    <source>
        <strain evidence="5">AB5075-UW</strain>
    </source>
</reference>
<evidence type="ECO:0000313" key="8">
    <source>
        <dbReference type="Proteomes" id="UP000461234"/>
    </source>
</evidence>
<reference evidence="1 5" key="1">
    <citation type="journal article" date="2015" name="J. Bacteriol.">
        <title>Resources for Genetic and Genomic Analysis of Emerging Pathogen Acinetobacter baumannii.</title>
        <authorList>
            <person name="Gallagher L.A."/>
            <person name="Ramage E."/>
            <person name="Weiss E.J."/>
            <person name="Radey M."/>
            <person name="Hayden H.S."/>
            <person name="Held K.G."/>
            <person name="Huse H.K."/>
            <person name="Zurawski D.V."/>
            <person name="Brittnacher M.J."/>
            <person name="Manoil C."/>
        </authorList>
    </citation>
    <scope>NUCLEOTIDE SEQUENCE [LARGE SCALE GENOMIC DNA]</scope>
    <source>
        <strain evidence="1 5">AB5075-UW</strain>
    </source>
</reference>
<evidence type="ECO:0000313" key="7">
    <source>
        <dbReference type="Proteomes" id="UP000439424"/>
    </source>
</evidence>
<dbReference type="OrthoDB" id="795241at2"/>
<evidence type="ECO:0000313" key="3">
    <source>
        <dbReference type="EMBL" id="MVM91072.1"/>
    </source>
</evidence>
<dbReference type="Pfam" id="PF15428">
    <property type="entry name" value="Imm26"/>
    <property type="match status" value="1"/>
</dbReference>
<evidence type="ECO:0000313" key="4">
    <source>
        <dbReference type="EMBL" id="RSR59549.1"/>
    </source>
</evidence>
<protein>
    <submittedName>
        <fullName evidence="1">Uncharacterized protein</fullName>
    </submittedName>
</protein>